<gene>
    <name evidence="11" type="ORF">CAP_7045</name>
</gene>
<keyword evidence="9" id="KW-0812">Transmembrane</keyword>
<dbReference type="InterPro" id="IPR011009">
    <property type="entry name" value="Kinase-like_dom_sf"/>
</dbReference>
<organism evidence="11 12">
    <name type="scientific">Chondromyces apiculatus DSM 436</name>
    <dbReference type="NCBI Taxonomy" id="1192034"/>
    <lineage>
        <taxon>Bacteria</taxon>
        <taxon>Pseudomonadati</taxon>
        <taxon>Myxococcota</taxon>
        <taxon>Polyangia</taxon>
        <taxon>Polyangiales</taxon>
        <taxon>Polyangiaceae</taxon>
        <taxon>Chondromyces</taxon>
    </lineage>
</organism>
<evidence type="ECO:0000313" key="12">
    <source>
        <dbReference type="Proteomes" id="UP000019678"/>
    </source>
</evidence>
<dbReference type="PROSITE" id="PS00108">
    <property type="entry name" value="PROTEIN_KINASE_ST"/>
    <property type="match status" value="1"/>
</dbReference>
<dbReference type="STRING" id="1192034.CAP_7045"/>
<protein>
    <recommendedName>
        <fullName evidence="1">non-specific serine/threonine protein kinase</fullName>
        <ecNumber evidence="1">2.7.11.1</ecNumber>
    </recommendedName>
</protein>
<evidence type="ECO:0000256" key="8">
    <source>
        <dbReference type="SAM" id="MobiDB-lite"/>
    </source>
</evidence>
<dbReference type="InterPro" id="IPR008271">
    <property type="entry name" value="Ser/Thr_kinase_AS"/>
</dbReference>
<dbReference type="FunFam" id="1.10.510.10:FF:000021">
    <property type="entry name" value="Serine/threonine protein kinase"/>
    <property type="match status" value="1"/>
</dbReference>
<evidence type="ECO:0000256" key="5">
    <source>
        <dbReference type="ARBA" id="ARBA00022777"/>
    </source>
</evidence>
<feature type="transmembrane region" description="Helical" evidence="9">
    <location>
        <begin position="425"/>
        <end position="447"/>
    </location>
</feature>
<dbReference type="GO" id="GO:0005524">
    <property type="term" value="F:ATP binding"/>
    <property type="evidence" value="ECO:0007669"/>
    <property type="project" value="UniProtKB-UniRule"/>
</dbReference>
<dbReference type="PANTHER" id="PTHR43289">
    <property type="entry name" value="MITOGEN-ACTIVATED PROTEIN KINASE KINASE KINASE 20-RELATED"/>
    <property type="match status" value="1"/>
</dbReference>
<keyword evidence="9" id="KW-1133">Transmembrane helix</keyword>
<evidence type="ECO:0000259" key="10">
    <source>
        <dbReference type="PROSITE" id="PS50011"/>
    </source>
</evidence>
<keyword evidence="2 11" id="KW-0723">Serine/threonine-protein kinase</keyword>
<keyword evidence="6 7" id="KW-0067">ATP-binding</keyword>
<sequence length="560" mass="57458">MSHAPGEIIDGKYRIVRLLGQGGMGEVYEGENVRIRRRVAIKVLHASVSAQDESVTRFEREAQAAARIGSDHICEVLDLGALPDGARYMVMEFMDGETLGARLKRVGRLPPERLVPLVTQVLDGLGAAHAAGIVHRDLKPDNVFILQQKAGLADFVKILDFGVSKFSQAGDELNVTRAGSVVGTPYYMSPEQARGMVVDHRSDLYALGVVLYQAVTGQVPFQANTFNELLFKIVGDPAPPPQHYIPDIDPAFAALVQRAMARDVAHRYQTCAELKDALLAWAAARPALATGAPLLQAAITQRPQTQALAATPMPFAHTPGHTPAPGQLGAQGYGSSPQHPGMPYATPAPGNISSPHLTPGNVSSPFLPQPVLGLTPSPGAAPQPGASGSGWGNASTPAGAPVPQTSSTWAEASTSTTPRKPSRGLAIALAGLAGLVITGGVTSFLMLSGRTTSTPTGAAPSASATLTVPATASPLPPTTGAPSIAPVDTAAPTASALATAAPSTSAAPTATPSTSPPLPYAPPSTPSTGRLPPPSTAKPSQQPTATTPKPKPGGAADPGY</sequence>
<feature type="region of interest" description="Disordered" evidence="8">
    <location>
        <begin position="314"/>
        <end position="421"/>
    </location>
</feature>
<dbReference type="EC" id="2.7.11.1" evidence="1"/>
<keyword evidence="3" id="KW-0808">Transferase</keyword>
<dbReference type="OrthoDB" id="5493726at2"/>
<dbReference type="PANTHER" id="PTHR43289:SF34">
    <property type="entry name" value="SERINE_THREONINE-PROTEIN KINASE YBDM-RELATED"/>
    <property type="match status" value="1"/>
</dbReference>
<evidence type="ECO:0000256" key="3">
    <source>
        <dbReference type="ARBA" id="ARBA00022679"/>
    </source>
</evidence>
<feature type="compositionally biased region" description="Polar residues" evidence="8">
    <location>
        <begin position="351"/>
        <end position="366"/>
    </location>
</feature>
<dbReference type="RefSeq" id="WP_044236808.1">
    <property type="nucleotide sequence ID" value="NZ_ASRX01000006.1"/>
</dbReference>
<dbReference type="InterPro" id="IPR000719">
    <property type="entry name" value="Prot_kinase_dom"/>
</dbReference>
<keyword evidence="12" id="KW-1185">Reference proteome</keyword>
<proteinExistence type="predicted"/>
<dbReference type="SMART" id="SM00220">
    <property type="entry name" value="S_TKc"/>
    <property type="match status" value="1"/>
</dbReference>
<dbReference type="PROSITE" id="PS50011">
    <property type="entry name" value="PROTEIN_KINASE_DOM"/>
    <property type="match status" value="1"/>
</dbReference>
<evidence type="ECO:0000313" key="11">
    <source>
        <dbReference type="EMBL" id="EYF08023.1"/>
    </source>
</evidence>
<feature type="compositionally biased region" description="Low complexity" evidence="8">
    <location>
        <begin position="405"/>
        <end position="417"/>
    </location>
</feature>
<keyword evidence="9" id="KW-0472">Membrane</keyword>
<evidence type="ECO:0000256" key="2">
    <source>
        <dbReference type="ARBA" id="ARBA00022527"/>
    </source>
</evidence>
<feature type="binding site" evidence="7">
    <location>
        <position position="42"/>
    </location>
    <ligand>
        <name>ATP</name>
        <dbReference type="ChEBI" id="CHEBI:30616"/>
    </ligand>
</feature>
<feature type="compositionally biased region" description="Low complexity" evidence="8">
    <location>
        <begin position="537"/>
        <end position="560"/>
    </location>
</feature>
<dbReference type="PROSITE" id="PS00107">
    <property type="entry name" value="PROTEIN_KINASE_ATP"/>
    <property type="match status" value="1"/>
</dbReference>
<dbReference type="Pfam" id="PF00069">
    <property type="entry name" value="Pkinase"/>
    <property type="match status" value="1"/>
</dbReference>
<dbReference type="CDD" id="cd14014">
    <property type="entry name" value="STKc_PknB_like"/>
    <property type="match status" value="1"/>
</dbReference>
<evidence type="ECO:0000256" key="7">
    <source>
        <dbReference type="PROSITE-ProRule" id="PRU10141"/>
    </source>
</evidence>
<dbReference type="Gene3D" id="3.30.200.20">
    <property type="entry name" value="Phosphorylase Kinase, domain 1"/>
    <property type="match status" value="1"/>
</dbReference>
<evidence type="ECO:0000256" key="4">
    <source>
        <dbReference type="ARBA" id="ARBA00022741"/>
    </source>
</evidence>
<dbReference type="Gene3D" id="1.10.510.10">
    <property type="entry name" value="Transferase(Phosphotransferase) domain 1"/>
    <property type="match status" value="1"/>
</dbReference>
<name>A0A017TFG2_9BACT</name>
<dbReference type="EMBL" id="ASRX01000006">
    <property type="protein sequence ID" value="EYF08023.1"/>
    <property type="molecule type" value="Genomic_DNA"/>
</dbReference>
<feature type="compositionally biased region" description="Low complexity" evidence="8">
    <location>
        <begin position="489"/>
        <end position="513"/>
    </location>
</feature>
<dbReference type="SUPFAM" id="SSF56112">
    <property type="entry name" value="Protein kinase-like (PK-like)"/>
    <property type="match status" value="1"/>
</dbReference>
<keyword evidence="5 11" id="KW-0418">Kinase</keyword>
<comment type="caution">
    <text evidence="11">The sequence shown here is derived from an EMBL/GenBank/DDBJ whole genome shotgun (WGS) entry which is preliminary data.</text>
</comment>
<accession>A0A017TFG2</accession>
<dbReference type="AlphaFoldDB" id="A0A017TFG2"/>
<feature type="compositionally biased region" description="Pro residues" evidence="8">
    <location>
        <begin position="514"/>
        <end position="536"/>
    </location>
</feature>
<feature type="region of interest" description="Disordered" evidence="8">
    <location>
        <begin position="452"/>
        <end position="560"/>
    </location>
</feature>
<dbReference type="GO" id="GO:0004674">
    <property type="term" value="F:protein serine/threonine kinase activity"/>
    <property type="evidence" value="ECO:0007669"/>
    <property type="project" value="UniProtKB-KW"/>
</dbReference>
<evidence type="ECO:0000256" key="9">
    <source>
        <dbReference type="SAM" id="Phobius"/>
    </source>
</evidence>
<evidence type="ECO:0000256" key="6">
    <source>
        <dbReference type="ARBA" id="ARBA00022840"/>
    </source>
</evidence>
<reference evidence="11 12" key="1">
    <citation type="submission" date="2013-05" db="EMBL/GenBank/DDBJ databases">
        <title>Genome assembly of Chondromyces apiculatus DSM 436.</title>
        <authorList>
            <person name="Sharma G."/>
            <person name="Khatri I."/>
            <person name="Kaur C."/>
            <person name="Mayilraj S."/>
            <person name="Subramanian S."/>
        </authorList>
    </citation>
    <scope>NUCLEOTIDE SEQUENCE [LARGE SCALE GENOMIC DNA]</scope>
    <source>
        <strain evidence="11 12">DSM 436</strain>
    </source>
</reference>
<dbReference type="InterPro" id="IPR017441">
    <property type="entry name" value="Protein_kinase_ATP_BS"/>
</dbReference>
<evidence type="ECO:0000256" key="1">
    <source>
        <dbReference type="ARBA" id="ARBA00012513"/>
    </source>
</evidence>
<dbReference type="eggNOG" id="COG0515">
    <property type="taxonomic scope" value="Bacteria"/>
</dbReference>
<feature type="compositionally biased region" description="Low complexity" evidence="8">
    <location>
        <begin position="376"/>
        <end position="386"/>
    </location>
</feature>
<feature type="domain" description="Protein kinase" evidence="10">
    <location>
        <begin position="13"/>
        <end position="279"/>
    </location>
</feature>
<feature type="compositionally biased region" description="Low complexity" evidence="8">
    <location>
        <begin position="452"/>
        <end position="465"/>
    </location>
</feature>
<keyword evidence="4 7" id="KW-0547">Nucleotide-binding</keyword>
<dbReference type="Proteomes" id="UP000019678">
    <property type="component" value="Unassembled WGS sequence"/>
</dbReference>